<proteinExistence type="predicted"/>
<evidence type="ECO:0008006" key="4">
    <source>
        <dbReference type="Google" id="ProtNLM"/>
    </source>
</evidence>
<comment type="caution">
    <text evidence="2">The sequence shown here is derived from an EMBL/GenBank/DDBJ whole genome shotgun (WGS) entry which is preliminary data.</text>
</comment>
<keyword evidence="3" id="KW-1185">Reference proteome</keyword>
<evidence type="ECO:0000313" key="3">
    <source>
        <dbReference type="Proteomes" id="UP001234178"/>
    </source>
</evidence>
<dbReference type="Proteomes" id="UP001234178">
    <property type="component" value="Unassembled WGS sequence"/>
</dbReference>
<dbReference type="EMBL" id="JAOYFB010000004">
    <property type="protein sequence ID" value="KAK4013294.1"/>
    <property type="molecule type" value="Genomic_DNA"/>
</dbReference>
<dbReference type="SUPFAM" id="SSF50630">
    <property type="entry name" value="Acid proteases"/>
    <property type="match status" value="1"/>
</dbReference>
<gene>
    <name evidence="2" type="ORF">OUZ56_025528</name>
</gene>
<dbReference type="InterPro" id="IPR021109">
    <property type="entry name" value="Peptidase_aspartic_dom_sf"/>
</dbReference>
<organism evidence="2 3">
    <name type="scientific">Daphnia magna</name>
    <dbReference type="NCBI Taxonomy" id="35525"/>
    <lineage>
        <taxon>Eukaryota</taxon>
        <taxon>Metazoa</taxon>
        <taxon>Ecdysozoa</taxon>
        <taxon>Arthropoda</taxon>
        <taxon>Crustacea</taxon>
        <taxon>Branchiopoda</taxon>
        <taxon>Diplostraca</taxon>
        <taxon>Cladocera</taxon>
        <taxon>Anomopoda</taxon>
        <taxon>Daphniidae</taxon>
        <taxon>Daphnia</taxon>
    </lineage>
</organism>
<reference evidence="2 3" key="1">
    <citation type="journal article" date="2023" name="Nucleic Acids Res.">
        <title>The hologenome of Daphnia magna reveals possible DNA methylation and microbiome-mediated evolution of the host genome.</title>
        <authorList>
            <person name="Chaturvedi A."/>
            <person name="Li X."/>
            <person name="Dhandapani V."/>
            <person name="Marshall H."/>
            <person name="Kissane S."/>
            <person name="Cuenca-Cambronero M."/>
            <person name="Asole G."/>
            <person name="Calvet F."/>
            <person name="Ruiz-Romero M."/>
            <person name="Marangio P."/>
            <person name="Guigo R."/>
            <person name="Rago D."/>
            <person name="Mirbahai L."/>
            <person name="Eastwood N."/>
            <person name="Colbourne J.K."/>
            <person name="Zhou J."/>
            <person name="Mallon E."/>
            <person name="Orsini L."/>
        </authorList>
    </citation>
    <scope>NUCLEOTIDE SEQUENCE [LARGE SCALE GENOMIC DNA]</scope>
    <source>
        <strain evidence="2">LRV0_1</strain>
    </source>
</reference>
<protein>
    <recommendedName>
        <fullName evidence="4">Peptidase A2 domain-containing protein</fullName>
    </recommendedName>
</protein>
<evidence type="ECO:0000313" key="2">
    <source>
        <dbReference type="EMBL" id="KAK4013294.1"/>
    </source>
</evidence>
<accession>A0ABQ9ZK46</accession>
<sequence length="177" mass="19503">MPHRQARTQELFQRHQMYHGHHPLLHGSEFIPLRKLSDPTTPTASTSFAFLGTLTQKETVKRHAHFNIVPVRISVGARWVDTFGVLDTGSDTTLISRVKVKKLGLFGQPKCINVVSYDGATSNVQAAVVDFSLSSFDGTSRFEVKHAFAIDNLKVTPSPPPPNQPSSNGVLDTPTWS</sequence>
<evidence type="ECO:0000256" key="1">
    <source>
        <dbReference type="SAM" id="MobiDB-lite"/>
    </source>
</evidence>
<name>A0ABQ9ZK46_9CRUS</name>
<feature type="region of interest" description="Disordered" evidence="1">
    <location>
        <begin position="153"/>
        <end position="177"/>
    </location>
</feature>